<dbReference type="InterPro" id="IPR002831">
    <property type="entry name" value="Tscrpt_reg_TrmB_N"/>
</dbReference>
<dbReference type="eggNOG" id="arCOG02242">
    <property type="taxonomic scope" value="Archaea"/>
</dbReference>
<evidence type="ECO:0000259" key="1">
    <source>
        <dbReference type="Pfam" id="PF01978"/>
    </source>
</evidence>
<dbReference type="InterPro" id="IPR036388">
    <property type="entry name" value="WH-like_DNA-bd_sf"/>
</dbReference>
<dbReference type="AlphaFoldDB" id="C7NRQ1"/>
<proteinExistence type="predicted"/>
<dbReference type="Pfam" id="PF01978">
    <property type="entry name" value="TrmB"/>
    <property type="match status" value="1"/>
</dbReference>
<sequence>MMAQTFQEIVVTEATADRALERIFGLNTSEQAVYRALLAAAEPLSAEALAAELDCALATAYRYLETLEEHKLITEVTTRTGTQQPAVYEAVGPDRVAERMENCLERAYQQFSAEIDSVVLADEGCPPLDFPTV</sequence>
<reference evidence="2 3" key="1">
    <citation type="journal article" date="2009" name="Stand. Genomic Sci.">
        <title>Complete genome sequence of Halorhabdus utahensis type strain (AX-2).</title>
        <authorList>
            <person name="Anderson I."/>
            <person name="Tindall B.J."/>
            <person name="Pomrenke H."/>
            <person name="Goker M."/>
            <person name="Lapidus A."/>
            <person name="Nolan M."/>
            <person name="Copeland A."/>
            <person name="Glavina Del Rio T."/>
            <person name="Chen F."/>
            <person name="Tice H."/>
            <person name="Cheng J.F."/>
            <person name="Lucas S."/>
            <person name="Chertkov O."/>
            <person name="Bruce D."/>
            <person name="Brettin T."/>
            <person name="Detter J.C."/>
            <person name="Han C."/>
            <person name="Goodwin L."/>
            <person name="Land M."/>
            <person name="Hauser L."/>
            <person name="Chang Y.J."/>
            <person name="Jeffries C.D."/>
            <person name="Pitluck S."/>
            <person name="Pati A."/>
            <person name="Mavromatis K."/>
            <person name="Ivanova N."/>
            <person name="Ovchinnikova G."/>
            <person name="Chen A."/>
            <person name="Palaniappan K."/>
            <person name="Chain P."/>
            <person name="Rohde M."/>
            <person name="Bristow J."/>
            <person name="Eisen J.A."/>
            <person name="Markowitz V."/>
            <person name="Hugenholtz P."/>
            <person name="Kyrpides N.C."/>
            <person name="Klenk H.P."/>
        </authorList>
    </citation>
    <scope>NUCLEOTIDE SEQUENCE [LARGE SCALE GENOMIC DNA]</scope>
    <source>
        <strain evidence="3">DSM 12940 / JCM 11049 / AX-2</strain>
    </source>
</reference>
<gene>
    <name evidence="2" type="ordered locus">Huta_1817</name>
</gene>
<dbReference type="SUPFAM" id="SSF46785">
    <property type="entry name" value="Winged helix' DNA-binding domain"/>
    <property type="match status" value="1"/>
</dbReference>
<keyword evidence="3" id="KW-1185">Reference proteome</keyword>
<dbReference type="EMBL" id="CP001687">
    <property type="protein sequence ID" value="ACV11987.1"/>
    <property type="molecule type" value="Genomic_DNA"/>
</dbReference>
<protein>
    <submittedName>
        <fullName evidence="2">Transcriptional regulator, TrmB</fullName>
    </submittedName>
</protein>
<dbReference type="HOGENOM" id="CLU_1901893_0_0_2"/>
<dbReference type="Proteomes" id="UP000002071">
    <property type="component" value="Chromosome"/>
</dbReference>
<evidence type="ECO:0000313" key="3">
    <source>
        <dbReference type="Proteomes" id="UP000002071"/>
    </source>
</evidence>
<dbReference type="KEGG" id="hut:Huta_1817"/>
<evidence type="ECO:0000313" key="2">
    <source>
        <dbReference type="EMBL" id="ACV11987.1"/>
    </source>
</evidence>
<organism evidence="2 3">
    <name type="scientific">Halorhabdus utahensis (strain DSM 12940 / JCM 11049 / AX-2)</name>
    <dbReference type="NCBI Taxonomy" id="519442"/>
    <lineage>
        <taxon>Archaea</taxon>
        <taxon>Methanobacteriati</taxon>
        <taxon>Methanobacteriota</taxon>
        <taxon>Stenosarchaea group</taxon>
        <taxon>Halobacteria</taxon>
        <taxon>Halobacteriales</taxon>
        <taxon>Haloarculaceae</taxon>
        <taxon>Halorhabdus</taxon>
    </lineage>
</organism>
<name>C7NRQ1_HALUD</name>
<dbReference type="Gene3D" id="1.10.10.10">
    <property type="entry name" value="Winged helix-like DNA-binding domain superfamily/Winged helix DNA-binding domain"/>
    <property type="match status" value="1"/>
</dbReference>
<dbReference type="InterPro" id="IPR036390">
    <property type="entry name" value="WH_DNA-bd_sf"/>
</dbReference>
<feature type="domain" description="Transcription regulator TrmB N-terminal" evidence="1">
    <location>
        <begin position="20"/>
        <end position="93"/>
    </location>
</feature>
<accession>C7NRQ1</accession>